<feature type="region of interest" description="Disordered" evidence="1">
    <location>
        <begin position="257"/>
        <end position="308"/>
    </location>
</feature>
<evidence type="ECO:0000256" key="1">
    <source>
        <dbReference type="SAM" id="MobiDB-lite"/>
    </source>
</evidence>
<dbReference type="STRING" id="86049.A0A1C1CBG8"/>
<accession>A0A1C1CBG8</accession>
<keyword evidence="2" id="KW-1133">Transmembrane helix</keyword>
<proteinExistence type="predicted"/>
<evidence type="ECO:0000313" key="3">
    <source>
        <dbReference type="EMBL" id="OCT45890.1"/>
    </source>
</evidence>
<dbReference type="Proteomes" id="UP000094526">
    <property type="component" value="Unassembled WGS sequence"/>
</dbReference>
<organism evidence="3 4">
    <name type="scientific">Cladophialophora carrionii</name>
    <dbReference type="NCBI Taxonomy" id="86049"/>
    <lineage>
        <taxon>Eukaryota</taxon>
        <taxon>Fungi</taxon>
        <taxon>Dikarya</taxon>
        <taxon>Ascomycota</taxon>
        <taxon>Pezizomycotina</taxon>
        <taxon>Eurotiomycetes</taxon>
        <taxon>Chaetothyriomycetidae</taxon>
        <taxon>Chaetothyriales</taxon>
        <taxon>Herpotrichiellaceae</taxon>
        <taxon>Cladophialophora</taxon>
    </lineage>
</organism>
<dbReference type="OrthoDB" id="687730at2759"/>
<dbReference type="AlphaFoldDB" id="A0A1C1CBG8"/>
<feature type="transmembrane region" description="Helical" evidence="2">
    <location>
        <begin position="333"/>
        <end position="353"/>
    </location>
</feature>
<feature type="compositionally biased region" description="Pro residues" evidence="1">
    <location>
        <begin position="62"/>
        <end position="72"/>
    </location>
</feature>
<feature type="compositionally biased region" description="Polar residues" evidence="1">
    <location>
        <begin position="105"/>
        <end position="116"/>
    </location>
</feature>
<gene>
    <name evidence="3" type="ORF">CLCR_00057</name>
</gene>
<comment type="caution">
    <text evidence="3">The sequence shown here is derived from an EMBL/GenBank/DDBJ whole genome shotgun (WGS) entry which is preliminary data.</text>
</comment>
<evidence type="ECO:0000256" key="2">
    <source>
        <dbReference type="SAM" id="Phobius"/>
    </source>
</evidence>
<feature type="compositionally biased region" description="Basic and acidic residues" evidence="1">
    <location>
        <begin position="137"/>
        <end position="164"/>
    </location>
</feature>
<dbReference type="VEuPathDB" id="FungiDB:CLCR_00057"/>
<dbReference type="VEuPathDB" id="FungiDB:G647_00045"/>
<protein>
    <submittedName>
        <fullName evidence="3">Uncharacterized protein</fullName>
    </submittedName>
</protein>
<keyword evidence="2" id="KW-0472">Membrane</keyword>
<feature type="compositionally biased region" description="Basic and acidic residues" evidence="1">
    <location>
        <begin position="257"/>
        <end position="273"/>
    </location>
</feature>
<feature type="compositionally biased region" description="Basic and acidic residues" evidence="1">
    <location>
        <begin position="191"/>
        <end position="204"/>
    </location>
</feature>
<feature type="compositionally biased region" description="Polar residues" evidence="1">
    <location>
        <begin position="168"/>
        <end position="184"/>
    </location>
</feature>
<feature type="region of interest" description="Disordered" evidence="1">
    <location>
        <begin position="1"/>
        <end position="207"/>
    </location>
</feature>
<keyword evidence="4" id="KW-1185">Reference proteome</keyword>
<name>A0A1C1CBG8_9EURO</name>
<sequence length="361" mass="39624">MRAAKEQAEELDQAGAFLNSLLTPGAESSRPQATSKEAVSHRQIAGRVKAPKMEHVARFADPPAPPPQQPLPEKPDSSKASPVATPFTNLLKRGETAKPSKNESHSPTNPQNSQMLSLIEALSIAKKELDSQGARVKQLEDMLKQERSAREDAEERARRLEQHAASRPVSQVEESPAIQVQPTKPGSDEQESIHDSDGELDAKTKHLQQNLDQVLGEMQRLKSDVDKFQRRAETAETDAAHARKSLAEMIDKIRVENEKAESLPKQLQERPDNEGSEAEAGAEPNESTMKSAVKSRPQVNGHIRPPVLPEHLERAVATVLRDRSSNADAIAQSAPYVSMLGVVLIGVGLMAYLNSWQKSER</sequence>
<feature type="compositionally biased region" description="Basic and acidic residues" evidence="1">
    <location>
        <begin position="92"/>
        <end position="104"/>
    </location>
</feature>
<evidence type="ECO:0000313" key="4">
    <source>
        <dbReference type="Proteomes" id="UP000094526"/>
    </source>
</evidence>
<keyword evidence="2" id="KW-0812">Transmembrane</keyword>
<reference evidence="4" key="1">
    <citation type="submission" date="2015-07" db="EMBL/GenBank/DDBJ databases">
        <authorList>
            <person name="Teixeira M.M."/>
            <person name="Souza R.C."/>
            <person name="Almeida L.G."/>
            <person name="Vicente V.A."/>
            <person name="de Hoog S."/>
            <person name="Bocca A.L."/>
            <person name="de Almeida S.R."/>
            <person name="Vasconcelos A.T."/>
            <person name="Felipe M.S."/>
        </authorList>
    </citation>
    <scope>NUCLEOTIDE SEQUENCE [LARGE SCALE GENOMIC DNA]</scope>
    <source>
        <strain evidence="4">KSF</strain>
    </source>
</reference>
<dbReference type="EMBL" id="LGRB01000018">
    <property type="protein sequence ID" value="OCT45890.1"/>
    <property type="molecule type" value="Genomic_DNA"/>
</dbReference>